<reference evidence="12" key="1">
    <citation type="submission" date="2021-09" db="EMBL/GenBank/DDBJ databases">
        <title>A high-quality genome of the endoparasitic fungus Hirsutella rhossiliensis with a comparison of Hirsutella genomes reveals transposable elements contributing to genome size variation.</title>
        <authorList>
            <person name="Lin R."/>
            <person name="Jiao Y."/>
            <person name="Sun X."/>
            <person name="Ling J."/>
            <person name="Xie B."/>
            <person name="Cheng X."/>
        </authorList>
    </citation>
    <scope>NUCLEOTIDE SEQUENCE</scope>
    <source>
        <strain evidence="12">HR02</strain>
    </source>
</reference>
<name>A0A9P8MS74_9HYPO</name>
<evidence type="ECO:0000259" key="11">
    <source>
        <dbReference type="PROSITE" id="PS52012"/>
    </source>
</evidence>
<feature type="signal peptide" evidence="10">
    <location>
        <begin position="1"/>
        <end position="16"/>
    </location>
</feature>
<keyword evidence="9" id="KW-0408">Iron</keyword>
<comment type="subcellular location">
    <subcellularLocation>
        <location evidence="1">Membrane</location>
        <topology evidence="1">Lipid-anchor</topology>
        <topology evidence="1">GPI-anchor</topology>
    </subcellularLocation>
    <subcellularLocation>
        <location evidence="2">Secreted</location>
    </subcellularLocation>
</comment>
<gene>
    <name evidence="12" type="ORF">HRG_09103</name>
</gene>
<keyword evidence="9" id="KW-0479">Metal-binding</keyword>
<keyword evidence="7" id="KW-1015">Disulfide bond</keyword>
<dbReference type="InterPro" id="IPR008427">
    <property type="entry name" value="Extracellular_membr_CFEM_dom"/>
</dbReference>
<dbReference type="GO" id="GO:0005576">
    <property type="term" value="C:extracellular region"/>
    <property type="evidence" value="ECO:0007669"/>
    <property type="project" value="UniProtKB-SubCell"/>
</dbReference>
<feature type="domain" description="CFEM" evidence="11">
    <location>
        <begin position="1"/>
        <end position="115"/>
    </location>
</feature>
<dbReference type="RefSeq" id="XP_044717595.1">
    <property type="nucleotide sequence ID" value="XM_044867574.1"/>
</dbReference>
<dbReference type="Pfam" id="PF05730">
    <property type="entry name" value="CFEM"/>
    <property type="match status" value="1"/>
</dbReference>
<dbReference type="GeneID" id="68358232"/>
<keyword evidence="6 10" id="KW-0732">Signal</keyword>
<protein>
    <submittedName>
        <fullName evidence="12">CFEM domain-containing protein</fullName>
    </submittedName>
</protein>
<keyword evidence="5" id="KW-0325">Glycoprotein</keyword>
<dbReference type="Proteomes" id="UP000824596">
    <property type="component" value="Unassembled WGS sequence"/>
</dbReference>
<keyword evidence="9" id="KW-0349">Heme</keyword>
<dbReference type="GO" id="GO:0046872">
    <property type="term" value="F:metal ion binding"/>
    <property type="evidence" value="ECO:0007669"/>
    <property type="project" value="UniProtKB-UniRule"/>
</dbReference>
<keyword evidence="8" id="KW-0449">Lipoprotein</keyword>
<keyword evidence="5" id="KW-0336">GPI-anchor</keyword>
<dbReference type="OrthoDB" id="3065412at2759"/>
<keyword evidence="5" id="KW-0472">Membrane</keyword>
<dbReference type="GO" id="GO:0098552">
    <property type="term" value="C:side of membrane"/>
    <property type="evidence" value="ECO:0007669"/>
    <property type="project" value="UniProtKB-KW"/>
</dbReference>
<evidence type="ECO:0000256" key="3">
    <source>
        <dbReference type="ARBA" id="ARBA00010031"/>
    </source>
</evidence>
<keyword evidence="13" id="KW-1185">Reference proteome</keyword>
<evidence type="ECO:0000313" key="13">
    <source>
        <dbReference type="Proteomes" id="UP000824596"/>
    </source>
</evidence>
<dbReference type="PROSITE" id="PS52012">
    <property type="entry name" value="CFEM"/>
    <property type="match status" value="1"/>
</dbReference>
<sequence length="132" mass="14277">MQFKALLINFAVAVAAQDLSGLPACSAACFQRNFGNSGCADRNDFACLCQYGAKTSFTRSIMACVLRACEGDDMYVTCCRVPVDLLIHRIRGGIRRTRPRPSLKSTVTDQTGNSTKSQQWAIGKCSAAGYPL</sequence>
<evidence type="ECO:0000256" key="10">
    <source>
        <dbReference type="SAM" id="SignalP"/>
    </source>
</evidence>
<feature type="binding site" description="axial binding residue" evidence="9">
    <location>
        <position position="44"/>
    </location>
    <ligand>
        <name>heme</name>
        <dbReference type="ChEBI" id="CHEBI:30413"/>
    </ligand>
    <ligandPart>
        <name>Fe</name>
        <dbReference type="ChEBI" id="CHEBI:18248"/>
    </ligandPart>
</feature>
<dbReference type="AlphaFoldDB" id="A0A9P8MS74"/>
<accession>A0A9P8MS74</accession>
<evidence type="ECO:0000256" key="8">
    <source>
        <dbReference type="ARBA" id="ARBA00023288"/>
    </source>
</evidence>
<comment type="similarity">
    <text evidence="3">Belongs to the RBT5 family.</text>
</comment>
<evidence type="ECO:0000256" key="4">
    <source>
        <dbReference type="ARBA" id="ARBA00022525"/>
    </source>
</evidence>
<evidence type="ECO:0000256" key="2">
    <source>
        <dbReference type="ARBA" id="ARBA00004613"/>
    </source>
</evidence>
<dbReference type="SMART" id="SM00747">
    <property type="entry name" value="CFEM"/>
    <property type="match status" value="1"/>
</dbReference>
<evidence type="ECO:0000313" key="12">
    <source>
        <dbReference type="EMBL" id="KAH0960082.1"/>
    </source>
</evidence>
<organism evidence="12 13">
    <name type="scientific">Hirsutella rhossiliensis</name>
    <dbReference type="NCBI Taxonomy" id="111463"/>
    <lineage>
        <taxon>Eukaryota</taxon>
        <taxon>Fungi</taxon>
        <taxon>Dikarya</taxon>
        <taxon>Ascomycota</taxon>
        <taxon>Pezizomycotina</taxon>
        <taxon>Sordariomycetes</taxon>
        <taxon>Hypocreomycetidae</taxon>
        <taxon>Hypocreales</taxon>
        <taxon>Ophiocordycipitaceae</taxon>
        <taxon>Hirsutella</taxon>
    </lineage>
</organism>
<dbReference type="EMBL" id="JAIZPD010000011">
    <property type="protein sequence ID" value="KAH0960082.1"/>
    <property type="molecule type" value="Genomic_DNA"/>
</dbReference>
<comment type="caution">
    <text evidence="9">Lacks conserved residue(s) required for the propagation of feature annotation.</text>
</comment>
<feature type="chain" id="PRO_5040241729" evidence="10">
    <location>
        <begin position="17"/>
        <end position="132"/>
    </location>
</feature>
<keyword evidence="4" id="KW-0964">Secreted</keyword>
<comment type="caution">
    <text evidence="12">The sequence shown here is derived from an EMBL/GenBank/DDBJ whole genome shotgun (WGS) entry which is preliminary data.</text>
</comment>
<evidence type="ECO:0000256" key="9">
    <source>
        <dbReference type="PROSITE-ProRule" id="PRU01356"/>
    </source>
</evidence>
<evidence type="ECO:0000256" key="7">
    <source>
        <dbReference type="ARBA" id="ARBA00023157"/>
    </source>
</evidence>
<proteinExistence type="inferred from homology"/>
<evidence type="ECO:0000256" key="1">
    <source>
        <dbReference type="ARBA" id="ARBA00004589"/>
    </source>
</evidence>
<evidence type="ECO:0000256" key="5">
    <source>
        <dbReference type="ARBA" id="ARBA00022622"/>
    </source>
</evidence>
<evidence type="ECO:0000256" key="6">
    <source>
        <dbReference type="ARBA" id="ARBA00022729"/>
    </source>
</evidence>